<dbReference type="Proteomes" id="UP000028545">
    <property type="component" value="Unassembled WGS sequence"/>
</dbReference>
<dbReference type="VEuPathDB" id="FungiDB:SAPIO_CDS6915"/>
<dbReference type="RefSeq" id="XP_016641524.1">
    <property type="nucleotide sequence ID" value="XM_016788887.1"/>
</dbReference>
<feature type="compositionally biased region" description="Polar residues" evidence="8">
    <location>
        <begin position="354"/>
        <end position="370"/>
    </location>
</feature>
<sequence length="422" mass="46279">MDPSIPPQPKAILRGHKAQVHAAVFIRNNERLVTADADGYLIVWDLSIMRPKAVWRAHQKTVLGIKEWSPERLVTHGRDHELIIWKFSEEDEPKLSKAPPLDNVPDRPKPWIQHVLAVNSMNFCSFAMASCKADQSISESDEVLVAAANPVILEGVDIYHLPSQRRIHTLKPLPGAGMPMALSIFHLYGSLHLITAYENGAAVVQRANLDAGEWITLYKHQAHSQPILSFDVSPCFSYFITSSADAIIAKHPIPQDGAPSSSFPEDTEKDKGKAPEQKAHEPVTAPLKSVNTKHSGQQGLKIRSDGTIFATAGWDSKVRVYSAKSLKEVAVLKWHQSGCYAVAFATINPATSSSSALQITSGPGNENGKASESQRGQQVVSVSQSRSLAGFNIRDRRINQARTAHWIAAGSKDGKVSLWDIY</sequence>
<evidence type="ECO:0000256" key="4">
    <source>
        <dbReference type="ARBA" id="ARBA00037931"/>
    </source>
</evidence>
<comment type="function">
    <text evidence="3">Component of the ASTRA complex involved in chromatin remodeling.</text>
</comment>
<dbReference type="InterPro" id="IPR036322">
    <property type="entry name" value="WD40_repeat_dom_sf"/>
</dbReference>
<evidence type="ECO:0000256" key="6">
    <source>
        <dbReference type="ARBA" id="ARBA00040563"/>
    </source>
</evidence>
<protein>
    <recommendedName>
        <fullName evidence="6">ASTRA-associated protein 1</fullName>
    </recommendedName>
</protein>
<organism evidence="9 10">
    <name type="scientific">Pseudallescheria apiosperma</name>
    <name type="common">Scedosporium apiospermum</name>
    <dbReference type="NCBI Taxonomy" id="563466"/>
    <lineage>
        <taxon>Eukaryota</taxon>
        <taxon>Fungi</taxon>
        <taxon>Dikarya</taxon>
        <taxon>Ascomycota</taxon>
        <taxon>Pezizomycotina</taxon>
        <taxon>Sordariomycetes</taxon>
        <taxon>Hypocreomycetidae</taxon>
        <taxon>Microascales</taxon>
        <taxon>Microascaceae</taxon>
        <taxon>Scedosporium</taxon>
    </lineage>
</organism>
<dbReference type="PANTHER" id="PTHR19854:SF1">
    <property type="entry name" value="GUANINE NUCLEOTIDE-BINDING PROTEIN SUBUNIT BETA-LIKE PROTEIN 1"/>
    <property type="match status" value="1"/>
</dbReference>
<evidence type="ECO:0000313" key="9">
    <source>
        <dbReference type="EMBL" id="KEZ41725.1"/>
    </source>
</evidence>
<dbReference type="EMBL" id="JOWA01000108">
    <property type="protein sequence ID" value="KEZ41725.1"/>
    <property type="molecule type" value="Genomic_DNA"/>
</dbReference>
<name>A0A084G313_PSEDA</name>
<dbReference type="PROSITE" id="PS50082">
    <property type="entry name" value="WD_REPEATS_2"/>
    <property type="match status" value="2"/>
</dbReference>
<dbReference type="SUPFAM" id="SSF50978">
    <property type="entry name" value="WD40 repeat-like"/>
    <property type="match status" value="1"/>
</dbReference>
<dbReference type="AlphaFoldDB" id="A0A084G313"/>
<evidence type="ECO:0000256" key="3">
    <source>
        <dbReference type="ARBA" id="ARBA00037338"/>
    </source>
</evidence>
<gene>
    <name evidence="9" type="ORF">SAPIO_CDS6915</name>
</gene>
<keyword evidence="1 7" id="KW-0853">WD repeat</keyword>
<dbReference type="GeneID" id="27725987"/>
<dbReference type="KEGG" id="sapo:SAPIO_CDS6915"/>
<feature type="region of interest" description="Disordered" evidence="8">
    <location>
        <begin position="251"/>
        <end position="298"/>
    </location>
</feature>
<dbReference type="OMA" id="WHKEGVY"/>
<comment type="similarity">
    <text evidence="4">Belongs to the WD repeat ASA1 family.</text>
</comment>
<keyword evidence="10" id="KW-1185">Reference proteome</keyword>
<feature type="repeat" description="WD" evidence="7">
    <location>
        <begin position="13"/>
        <end position="47"/>
    </location>
</feature>
<feature type="region of interest" description="Disordered" evidence="8">
    <location>
        <begin position="354"/>
        <end position="383"/>
    </location>
</feature>
<feature type="compositionally biased region" description="Polar residues" evidence="8">
    <location>
        <begin position="289"/>
        <end position="298"/>
    </location>
</feature>
<dbReference type="PANTHER" id="PTHR19854">
    <property type="entry name" value="TRANSDUCIN BETA-LIKE 3"/>
    <property type="match status" value="1"/>
</dbReference>
<dbReference type="OrthoDB" id="7668193at2759"/>
<dbReference type="PROSITE" id="PS00678">
    <property type="entry name" value="WD_REPEATS_1"/>
    <property type="match status" value="2"/>
</dbReference>
<dbReference type="Pfam" id="PF00400">
    <property type="entry name" value="WD40"/>
    <property type="match status" value="4"/>
</dbReference>
<feature type="compositionally biased region" description="Basic and acidic residues" evidence="8">
    <location>
        <begin position="266"/>
        <end position="281"/>
    </location>
</feature>
<comment type="caution">
    <text evidence="9">The sequence shown here is derived from an EMBL/GenBank/DDBJ whole genome shotgun (WGS) entry which is preliminary data.</text>
</comment>
<dbReference type="SMART" id="SM00320">
    <property type="entry name" value="WD40"/>
    <property type="match status" value="5"/>
</dbReference>
<evidence type="ECO:0000256" key="5">
    <source>
        <dbReference type="ARBA" id="ARBA00038749"/>
    </source>
</evidence>
<dbReference type="InterPro" id="IPR015943">
    <property type="entry name" value="WD40/YVTN_repeat-like_dom_sf"/>
</dbReference>
<keyword evidence="2" id="KW-0677">Repeat</keyword>
<evidence type="ECO:0000256" key="8">
    <source>
        <dbReference type="SAM" id="MobiDB-lite"/>
    </source>
</evidence>
<evidence type="ECO:0000256" key="7">
    <source>
        <dbReference type="PROSITE-ProRule" id="PRU00221"/>
    </source>
</evidence>
<comment type="subunit">
    <text evidence="5">Component of the ASTRA chromatin remodeling machinery complex.</text>
</comment>
<evidence type="ECO:0000313" key="10">
    <source>
        <dbReference type="Proteomes" id="UP000028545"/>
    </source>
</evidence>
<dbReference type="Gene3D" id="2.130.10.10">
    <property type="entry name" value="YVTN repeat-like/Quinoprotein amine dehydrogenase"/>
    <property type="match status" value="2"/>
</dbReference>
<accession>A0A084G313</accession>
<dbReference type="InterPro" id="IPR019775">
    <property type="entry name" value="WD40_repeat_CS"/>
</dbReference>
<feature type="repeat" description="WD" evidence="7">
    <location>
        <begin position="407"/>
        <end position="422"/>
    </location>
</feature>
<evidence type="ECO:0000256" key="2">
    <source>
        <dbReference type="ARBA" id="ARBA00022737"/>
    </source>
</evidence>
<dbReference type="InterPro" id="IPR001680">
    <property type="entry name" value="WD40_rpt"/>
</dbReference>
<evidence type="ECO:0000256" key="1">
    <source>
        <dbReference type="ARBA" id="ARBA00022574"/>
    </source>
</evidence>
<dbReference type="HOGENOM" id="CLU_041940_0_1_1"/>
<reference evidence="9 10" key="1">
    <citation type="journal article" date="2014" name="Genome Announc.">
        <title>Draft genome sequence of the pathogenic fungus Scedosporium apiospermum.</title>
        <authorList>
            <person name="Vandeputte P."/>
            <person name="Ghamrawi S."/>
            <person name="Rechenmann M."/>
            <person name="Iltis A."/>
            <person name="Giraud S."/>
            <person name="Fleury M."/>
            <person name="Thornton C."/>
            <person name="Delhaes L."/>
            <person name="Meyer W."/>
            <person name="Papon N."/>
            <person name="Bouchara J.P."/>
        </authorList>
    </citation>
    <scope>NUCLEOTIDE SEQUENCE [LARGE SCALE GENOMIC DNA]</scope>
    <source>
        <strain evidence="9 10">IHEM 14462</strain>
    </source>
</reference>
<feature type="compositionally biased region" description="Low complexity" evidence="8">
    <location>
        <begin position="371"/>
        <end position="383"/>
    </location>
</feature>
<proteinExistence type="inferred from homology"/>
<dbReference type="PROSITE" id="PS50294">
    <property type="entry name" value="WD_REPEATS_REGION"/>
    <property type="match status" value="1"/>
</dbReference>